<dbReference type="AlphaFoldDB" id="A0A7J4GRI8"/>
<evidence type="ECO:0000313" key="5">
    <source>
        <dbReference type="EMBL" id="HIF37247.1"/>
    </source>
</evidence>
<name>A0A7J4GRI8_9ARCH</name>
<reference evidence="6" key="1">
    <citation type="journal article" date="2019" name="bioRxiv">
        <title>Genome diversification in globally distributed novel marine Proteobacteria is linked to environmental adaptation.</title>
        <authorList>
            <person name="Zhou Z."/>
            <person name="Tran P.Q."/>
            <person name="Kieft K."/>
            <person name="Anantharaman K."/>
        </authorList>
    </citation>
    <scope>NUCLEOTIDE SEQUENCE [LARGE SCALE GENOMIC DNA]</scope>
</reference>
<dbReference type="SMART" id="SM00385">
    <property type="entry name" value="CYCLIN"/>
    <property type="match status" value="2"/>
</dbReference>
<sequence>MKLKCPECESQNIKDEGDSVMSCNDCDLIIDSGPKWTSYNPDTIVTSIPQEQNINSRTIMKWQKETRTGNLASRSILLASDEIERIAFDLKVDNTIKESALEIFSSSSKAGLVRGRSCEKVAAAAIYTACRMEKVPRTLDEVADKTNLNRNELSRLHRVITRKLKLKISITNTVTLLPRFSEKLALNRNIEIYAQDIINTVESSDYRQGISPTALLGAALYLSCKKYKVRRSQFEIAKAVGTSEVTLRNRAKEIIKLI</sequence>
<evidence type="ECO:0000256" key="2">
    <source>
        <dbReference type="ARBA" id="ARBA00023015"/>
    </source>
</evidence>
<protein>
    <recommendedName>
        <fullName evidence="4">Cyclin-like domain-containing protein</fullName>
    </recommendedName>
</protein>
<dbReference type="Pfam" id="PF00382">
    <property type="entry name" value="TFIIB"/>
    <property type="match status" value="2"/>
</dbReference>
<gene>
    <name evidence="5" type="ORF">EYQ70_02405</name>
</gene>
<dbReference type="Proteomes" id="UP000585802">
    <property type="component" value="Unassembled WGS sequence"/>
</dbReference>
<feature type="domain" description="Cyclin-like" evidence="4">
    <location>
        <begin position="175"/>
        <end position="256"/>
    </location>
</feature>
<dbReference type="SUPFAM" id="SSF47954">
    <property type="entry name" value="Cyclin-like"/>
    <property type="match status" value="2"/>
</dbReference>
<organism evidence="5 6">
    <name type="scientific">Marine Group III euryarchaeote</name>
    <dbReference type="NCBI Taxonomy" id="2173149"/>
    <lineage>
        <taxon>Archaea</taxon>
        <taxon>Methanobacteriati</taxon>
        <taxon>Thermoplasmatota</taxon>
        <taxon>Thermoplasmata</taxon>
        <taxon>Candidatus Thermoprofundales</taxon>
    </lineage>
</organism>
<dbReference type="GO" id="GO:0017025">
    <property type="term" value="F:TBP-class protein binding"/>
    <property type="evidence" value="ECO:0007669"/>
    <property type="project" value="InterPro"/>
</dbReference>
<evidence type="ECO:0000256" key="1">
    <source>
        <dbReference type="ARBA" id="ARBA00022737"/>
    </source>
</evidence>
<evidence type="ECO:0000256" key="3">
    <source>
        <dbReference type="ARBA" id="ARBA00023163"/>
    </source>
</evidence>
<evidence type="ECO:0000313" key="6">
    <source>
        <dbReference type="Proteomes" id="UP000585802"/>
    </source>
</evidence>
<evidence type="ECO:0000259" key="4">
    <source>
        <dbReference type="SMART" id="SM00385"/>
    </source>
</evidence>
<dbReference type="Gene3D" id="1.10.472.170">
    <property type="match status" value="1"/>
</dbReference>
<dbReference type="GO" id="GO:0070897">
    <property type="term" value="P:transcription preinitiation complex assembly"/>
    <property type="evidence" value="ECO:0007669"/>
    <property type="project" value="InterPro"/>
</dbReference>
<dbReference type="PRINTS" id="PR00685">
    <property type="entry name" value="TIFACTORIIB"/>
</dbReference>
<dbReference type="GO" id="GO:0097550">
    <property type="term" value="C:transcription preinitiation complex"/>
    <property type="evidence" value="ECO:0007669"/>
    <property type="project" value="TreeGrafter"/>
</dbReference>
<dbReference type="InterPro" id="IPR000812">
    <property type="entry name" value="TFIIB"/>
</dbReference>
<keyword evidence="3" id="KW-0804">Transcription</keyword>
<accession>A0A7J4GRI8</accession>
<dbReference type="Gene3D" id="1.10.472.10">
    <property type="entry name" value="Cyclin-like"/>
    <property type="match status" value="1"/>
</dbReference>
<feature type="domain" description="Cyclin-like" evidence="4">
    <location>
        <begin position="81"/>
        <end position="162"/>
    </location>
</feature>
<dbReference type="PANTHER" id="PTHR11618:SF13">
    <property type="entry name" value="TRANSCRIPTION INITIATION FACTOR IIB"/>
    <property type="match status" value="1"/>
</dbReference>
<dbReference type="InterPro" id="IPR013763">
    <property type="entry name" value="Cyclin-like_dom"/>
</dbReference>
<dbReference type="InterPro" id="IPR036915">
    <property type="entry name" value="Cyclin-like_sf"/>
</dbReference>
<dbReference type="InterPro" id="IPR013150">
    <property type="entry name" value="TFIIB_cyclin"/>
</dbReference>
<keyword evidence="2" id="KW-0805">Transcription regulation</keyword>
<dbReference type="PANTHER" id="PTHR11618">
    <property type="entry name" value="TRANSCRIPTION INITIATION FACTOR IIB-RELATED"/>
    <property type="match status" value="1"/>
</dbReference>
<proteinExistence type="predicted"/>
<keyword evidence="1" id="KW-0677">Repeat</keyword>
<dbReference type="EMBL" id="DUCX01000037">
    <property type="protein sequence ID" value="HIF37247.1"/>
    <property type="molecule type" value="Genomic_DNA"/>
</dbReference>
<comment type="caution">
    <text evidence="5">The sequence shown here is derived from an EMBL/GenBank/DDBJ whole genome shotgun (WGS) entry which is preliminary data.</text>
</comment>